<dbReference type="Pfam" id="PF15818">
    <property type="entry name" value="CCDC73"/>
    <property type="match status" value="1"/>
</dbReference>
<feature type="region of interest" description="Disordered" evidence="2">
    <location>
        <begin position="461"/>
        <end position="534"/>
    </location>
</feature>
<organism evidence="3 4">
    <name type="scientific">Patiria miniata</name>
    <name type="common">Bat star</name>
    <name type="synonym">Asterina miniata</name>
    <dbReference type="NCBI Taxonomy" id="46514"/>
    <lineage>
        <taxon>Eukaryota</taxon>
        <taxon>Metazoa</taxon>
        <taxon>Echinodermata</taxon>
        <taxon>Eleutherozoa</taxon>
        <taxon>Asterozoa</taxon>
        <taxon>Asteroidea</taxon>
        <taxon>Valvatacea</taxon>
        <taxon>Valvatida</taxon>
        <taxon>Asterinidae</taxon>
        <taxon>Patiria</taxon>
    </lineage>
</organism>
<dbReference type="GeneID" id="119724976"/>
<feature type="coiled-coil region" evidence="1">
    <location>
        <begin position="228"/>
        <end position="343"/>
    </location>
</feature>
<dbReference type="PANTHER" id="PTHR28660">
    <property type="entry name" value="COILED-COIL DOMAIN-CONTAINING PROTEIN 73"/>
    <property type="match status" value="1"/>
</dbReference>
<evidence type="ECO:0000256" key="1">
    <source>
        <dbReference type="SAM" id="Coils"/>
    </source>
</evidence>
<feature type="compositionally biased region" description="Basic and acidic residues" evidence="2">
    <location>
        <begin position="474"/>
        <end position="495"/>
    </location>
</feature>
<feature type="region of interest" description="Disordered" evidence="2">
    <location>
        <begin position="785"/>
        <end position="808"/>
    </location>
</feature>
<evidence type="ECO:0000313" key="3">
    <source>
        <dbReference type="EnsemblMetazoa" id="XP_038052259.1"/>
    </source>
</evidence>
<feature type="region of interest" description="Disordered" evidence="2">
    <location>
        <begin position="113"/>
        <end position="143"/>
    </location>
</feature>
<accession>A0A913ZLQ0</accession>
<dbReference type="OrthoDB" id="6145717at2759"/>
<dbReference type="Proteomes" id="UP000887568">
    <property type="component" value="Unplaced"/>
</dbReference>
<dbReference type="EnsemblMetazoa" id="XM_038196330.1">
    <property type="protein sequence ID" value="XP_038052258.1"/>
    <property type="gene ID" value="LOC119724976"/>
</dbReference>
<reference evidence="3" key="1">
    <citation type="submission" date="2022-11" db="UniProtKB">
        <authorList>
            <consortium name="EnsemblMetazoa"/>
        </authorList>
    </citation>
    <scope>IDENTIFICATION</scope>
</reference>
<feature type="region of interest" description="Disordered" evidence="2">
    <location>
        <begin position="734"/>
        <end position="757"/>
    </location>
</feature>
<dbReference type="RefSeq" id="XP_038052258.1">
    <property type="nucleotide sequence ID" value="XM_038196330.1"/>
</dbReference>
<feature type="compositionally biased region" description="Polar residues" evidence="2">
    <location>
        <begin position="785"/>
        <end position="797"/>
    </location>
</feature>
<dbReference type="AlphaFoldDB" id="A0A913ZLQ0"/>
<dbReference type="RefSeq" id="XP_038052259.1">
    <property type="nucleotide sequence ID" value="XM_038196331.1"/>
</dbReference>
<feature type="compositionally biased region" description="Basic and acidic residues" evidence="2">
    <location>
        <begin position="513"/>
        <end position="527"/>
    </location>
</feature>
<dbReference type="PANTHER" id="PTHR28660:SF1">
    <property type="entry name" value="COILED-COIL DOMAIN-CONTAINING PROTEIN 73"/>
    <property type="match status" value="1"/>
</dbReference>
<feature type="compositionally biased region" description="Basic and acidic residues" evidence="2">
    <location>
        <begin position="115"/>
        <end position="143"/>
    </location>
</feature>
<sequence>MKGKPVVYRDQTLRIQFLYTSPFIMDDKKTGEDQTSSGTLHAMNTIVKNDLENISVKNSEDPALKKKDSSSKEMDTQLGILQFQNKFYECIEELKIRRVTDAENEDKINQLVSTQHDHQRDIKEEISKNTSLSEKHSQELSELKRQHEEKIHQLQAEKTKLALAADTWEKEMKEVKDDIRSLQLTKYSLEKTIKDQDQRLQMQGSARSSHLSKMTELEALGQDVSKQCSVVAEQLKRLEVNVKEAQKLHGKLAFMDQHQTCTSDSLKADLQRKMEEIVCLKAQLDEKPTQEVNEYKSVQSKHKQTEKLLKQKEHTCKQLSEHLEEARSANQNLLESLARSQQLSQRHLASSNQNADRASSLAMDVKKLESELCQLKDDLCTKEREIQTEHLRNEDLTTKLQIQEESLRMQLSSQLQENKSLLEAQETLEGLNISWSKKNSEMGEIIRELKEKISKFEIKEETKETKSTNTDPKLWQEKKTAEQKSTPEEPDKADNETVATQELKDDDTADNGDLPKKADNEVSKTPEDTSCDQVNMQIETSTTERVPSSAQCEQLELTISIKDDAPSPSQSEGKQSIIGEVLLIHDNPDTHMEAAEISPSDAKLTTGIGSEPKLELNAGRVIEVAAKQESHNETETSMQNPEMPCGNSNKKELQLSDNTVIAALEANTSVASQEIITNTGVSQEGVSQVCPHEANKTEIRTDEALKAVNIVDSTKMPTNLPDLEVNQVVLPKASTQKLSPEDNSHQGGLDDSSNVLHNQPKEKDITQQGLDEKILTKSEDANEIMQQTEDQPLQQTSIKRRQVSQDVTRRQPVTNLGRVNITNPLSSKRTSIFDQASKIQSPPTSYLNEASRFGTRSSYVLPGFPLLAAQPRYGVTPQTKLPSNMPPRNTFPRKTENIPESTDISMNEIPLPAKYQDRSNPSGKCSSTKETEGSQEWPNFAEEFESASGPSSAPLNIDYSALLRVKSTPKRTSTPAEVFPSVGSKRPSSSRDDDNDDKPLLFSDDDDQTDIKTEVASQIYRIQSFLRSDRLKRPRRSASNKGQVI</sequence>
<dbReference type="InterPro" id="IPR031650">
    <property type="entry name" value="CCDC73"/>
</dbReference>
<name>A0A913ZLQ0_PATMI</name>
<feature type="region of interest" description="Disordered" evidence="2">
    <location>
        <begin position="877"/>
        <end position="936"/>
    </location>
</feature>
<evidence type="ECO:0000256" key="2">
    <source>
        <dbReference type="SAM" id="MobiDB-lite"/>
    </source>
</evidence>
<dbReference type="EnsemblMetazoa" id="XM_038196331.1">
    <property type="protein sequence ID" value="XP_038052259.1"/>
    <property type="gene ID" value="LOC119724976"/>
</dbReference>
<feature type="region of interest" description="Disordered" evidence="2">
    <location>
        <begin position="968"/>
        <end position="1009"/>
    </location>
</feature>
<protein>
    <submittedName>
        <fullName evidence="3">Uncharacterized protein</fullName>
    </submittedName>
</protein>
<keyword evidence="1" id="KW-0175">Coiled coil</keyword>
<keyword evidence="4" id="KW-1185">Reference proteome</keyword>
<evidence type="ECO:0000313" key="4">
    <source>
        <dbReference type="Proteomes" id="UP000887568"/>
    </source>
</evidence>
<proteinExistence type="predicted"/>
<dbReference type="OMA" id="HQIRPLC"/>